<evidence type="ECO:0008006" key="4">
    <source>
        <dbReference type="Google" id="ProtNLM"/>
    </source>
</evidence>
<keyword evidence="1" id="KW-0812">Transmembrane</keyword>
<feature type="transmembrane region" description="Helical" evidence="1">
    <location>
        <begin position="49"/>
        <end position="77"/>
    </location>
</feature>
<organism evidence="2 3">
    <name type="scientific">Streblomastix strix</name>
    <dbReference type="NCBI Taxonomy" id="222440"/>
    <lineage>
        <taxon>Eukaryota</taxon>
        <taxon>Metamonada</taxon>
        <taxon>Preaxostyla</taxon>
        <taxon>Oxymonadida</taxon>
        <taxon>Streblomastigidae</taxon>
        <taxon>Streblomastix</taxon>
    </lineage>
</organism>
<dbReference type="AlphaFoldDB" id="A0A5J4TRU3"/>
<sequence length="105" mass="11800">MIRVYLAFHNELGVIAAKVLRIEKFDEKEWDAAGALNKPEFQCPFVVKYLFAVIVIVIAKLPIVIIKFIVVIAILIIHLDGLIDQGFLVLRIFNSSASGSQFKKT</sequence>
<accession>A0A5J4TRU3</accession>
<comment type="caution">
    <text evidence="2">The sequence shown here is derived from an EMBL/GenBank/DDBJ whole genome shotgun (WGS) entry which is preliminary data.</text>
</comment>
<reference evidence="2 3" key="1">
    <citation type="submission" date="2019-03" db="EMBL/GenBank/DDBJ databases">
        <title>Single cell metagenomics reveals metabolic interactions within the superorganism composed of flagellate Streblomastix strix and complex community of Bacteroidetes bacteria on its surface.</title>
        <authorList>
            <person name="Treitli S.C."/>
            <person name="Kolisko M."/>
            <person name="Husnik F."/>
            <person name="Keeling P."/>
            <person name="Hampl V."/>
        </authorList>
    </citation>
    <scope>NUCLEOTIDE SEQUENCE [LARGE SCALE GENOMIC DNA]</scope>
    <source>
        <strain evidence="2">ST1C</strain>
    </source>
</reference>
<gene>
    <name evidence="2" type="ORF">EZS28_043851</name>
</gene>
<name>A0A5J4TRU3_9EUKA</name>
<evidence type="ECO:0000256" key="1">
    <source>
        <dbReference type="SAM" id="Phobius"/>
    </source>
</evidence>
<protein>
    <recommendedName>
        <fullName evidence="4">Protein kinase domain-containing protein</fullName>
    </recommendedName>
</protein>
<evidence type="ECO:0000313" key="3">
    <source>
        <dbReference type="Proteomes" id="UP000324800"/>
    </source>
</evidence>
<evidence type="ECO:0000313" key="2">
    <source>
        <dbReference type="EMBL" id="KAA6360622.1"/>
    </source>
</evidence>
<proteinExistence type="predicted"/>
<keyword evidence="1" id="KW-1133">Transmembrane helix</keyword>
<keyword evidence="1" id="KW-0472">Membrane</keyword>
<dbReference type="Proteomes" id="UP000324800">
    <property type="component" value="Unassembled WGS sequence"/>
</dbReference>
<dbReference type="EMBL" id="SNRW01026687">
    <property type="protein sequence ID" value="KAA6360622.1"/>
    <property type="molecule type" value="Genomic_DNA"/>
</dbReference>